<proteinExistence type="predicted"/>
<dbReference type="VEuPathDB" id="FungiDB:MGL_1299"/>
<dbReference type="EMBL" id="AAYY01000003">
    <property type="protein sequence ID" value="EDP44817.1"/>
    <property type="molecule type" value="Genomic_DNA"/>
</dbReference>
<dbReference type="Proteomes" id="UP000008837">
    <property type="component" value="Unassembled WGS sequence"/>
</dbReference>
<dbReference type="OrthoDB" id="3345147at2759"/>
<gene>
    <name evidence="2" type="ORF">MGL_1299</name>
</gene>
<accession>A8PX23</accession>
<evidence type="ECO:0000313" key="3">
    <source>
        <dbReference type="Proteomes" id="UP000008837"/>
    </source>
</evidence>
<keyword evidence="3" id="KW-1185">Reference proteome</keyword>
<reference evidence="2 3" key="1">
    <citation type="journal article" date="2007" name="Proc. Natl. Acad. Sci. U.S.A.">
        <title>Dandruff-associated Malassezia genomes reveal convergent and divergent virulence traits shared with plant and human fungal pathogens.</title>
        <authorList>
            <person name="Xu J."/>
            <person name="Saunders C.W."/>
            <person name="Hu P."/>
            <person name="Grant R.A."/>
            <person name="Boekhout T."/>
            <person name="Kuramae E.E."/>
            <person name="Kronstad J.W."/>
            <person name="Deangelis Y.M."/>
            <person name="Reeder N.L."/>
            <person name="Johnstone K.R."/>
            <person name="Leland M."/>
            <person name="Fieno A.M."/>
            <person name="Begley W.M."/>
            <person name="Sun Y."/>
            <person name="Lacey M.P."/>
            <person name="Chaudhary T."/>
            <person name="Keough T."/>
            <person name="Chu L."/>
            <person name="Sears R."/>
            <person name="Yuan B."/>
            <person name="Dawson T.L.Jr."/>
        </authorList>
    </citation>
    <scope>NUCLEOTIDE SEQUENCE [LARGE SCALE GENOMIC DNA]</scope>
    <source>
        <strain evidence="3">ATCC MYA-4612 / CBS 7966</strain>
    </source>
</reference>
<dbReference type="OMA" id="CVTHGSP"/>
<dbReference type="RefSeq" id="XP_001732031.1">
    <property type="nucleotide sequence ID" value="XM_001731979.1"/>
</dbReference>
<keyword evidence="1" id="KW-0812">Transmembrane</keyword>
<dbReference type="STRING" id="425265.A8PX23"/>
<name>A8PX23_MALGO</name>
<sequence length="178" mass="19810">MSPKNDFFPFMIVILAFVGLTLIGVLAIVLYRTCLKHKLVKTSVHASKNSSSEKFGHMRPAEIRQPPKVYPVMSSVPRGTRARYSPQFDAPQYSFLDMNDDSLVTPGVSNSDALNGHEKSDGFSLNDGESAFSIDVKDSNDAQSLRQCDLSKPCVTHGSPEWVIQAYEEIPEDERQSR</sequence>
<organism evidence="2 3">
    <name type="scientific">Malassezia globosa (strain ATCC MYA-4612 / CBS 7966)</name>
    <name type="common">Dandruff-associated fungus</name>
    <dbReference type="NCBI Taxonomy" id="425265"/>
    <lineage>
        <taxon>Eukaryota</taxon>
        <taxon>Fungi</taxon>
        <taxon>Dikarya</taxon>
        <taxon>Basidiomycota</taxon>
        <taxon>Ustilaginomycotina</taxon>
        <taxon>Malasseziomycetes</taxon>
        <taxon>Malasseziales</taxon>
        <taxon>Malasseziaceae</taxon>
        <taxon>Malassezia</taxon>
    </lineage>
</organism>
<dbReference type="GeneID" id="5856336"/>
<dbReference type="KEGG" id="mgl:MGL_1299"/>
<feature type="transmembrane region" description="Helical" evidence="1">
    <location>
        <begin position="12"/>
        <end position="31"/>
    </location>
</feature>
<evidence type="ECO:0000256" key="1">
    <source>
        <dbReference type="SAM" id="Phobius"/>
    </source>
</evidence>
<keyword evidence="1" id="KW-0472">Membrane</keyword>
<evidence type="ECO:0000313" key="2">
    <source>
        <dbReference type="EMBL" id="EDP44817.1"/>
    </source>
</evidence>
<dbReference type="InParanoid" id="A8PX23"/>
<protein>
    <submittedName>
        <fullName evidence="2">Uncharacterized protein</fullName>
    </submittedName>
</protein>
<keyword evidence="1" id="KW-1133">Transmembrane helix</keyword>
<dbReference type="AlphaFoldDB" id="A8PX23"/>
<comment type="caution">
    <text evidence="2">The sequence shown here is derived from an EMBL/GenBank/DDBJ whole genome shotgun (WGS) entry which is preliminary data.</text>
</comment>